<comment type="caution">
    <text evidence="2">The sequence shown here is derived from an EMBL/GenBank/DDBJ whole genome shotgun (WGS) entry which is preliminary data.</text>
</comment>
<feature type="region of interest" description="Disordered" evidence="1">
    <location>
        <begin position="98"/>
        <end position="175"/>
    </location>
</feature>
<dbReference type="PATRIC" id="fig|298794.3.peg.6561"/>
<feature type="compositionally biased region" description="Pro residues" evidence="1">
    <location>
        <begin position="115"/>
        <end position="124"/>
    </location>
</feature>
<reference evidence="2 3" key="1">
    <citation type="submission" date="2015-03" db="EMBL/GenBank/DDBJ databases">
        <title>Genome sequencing of Methylobacterium variabile DSM 16961.</title>
        <authorList>
            <person name="Chaudhry V."/>
            <person name="Patil P.B."/>
        </authorList>
    </citation>
    <scope>NUCLEOTIDE SEQUENCE [LARGE SCALE GENOMIC DNA]</scope>
    <source>
        <strain evidence="2 3">DSM 16961</strain>
    </source>
</reference>
<dbReference type="OrthoDB" id="7998393at2"/>
<feature type="compositionally biased region" description="Low complexity" evidence="1">
    <location>
        <begin position="142"/>
        <end position="155"/>
    </location>
</feature>
<sequence length="175" mass="18681">MPMQSRLDLSRLKRDLAASAKARDGMTLAPGGRAATGLMAMVRDNLDALLALKASGSTWKEIAAGLTAQGYATADGRPLTDTQLTGVISSVRRQARRRAARAALRDMRPDLAAAPLPPRRPAPASPSDAGARRARLAPELTAGSPPESGEPPMSEAEIRDHHVTKHKHLFRKDPE</sequence>
<keyword evidence="3" id="KW-1185">Reference proteome</keyword>
<dbReference type="Proteomes" id="UP000035955">
    <property type="component" value="Unassembled WGS sequence"/>
</dbReference>
<evidence type="ECO:0000256" key="1">
    <source>
        <dbReference type="SAM" id="MobiDB-lite"/>
    </source>
</evidence>
<feature type="compositionally biased region" description="Basic residues" evidence="1">
    <location>
        <begin position="162"/>
        <end position="175"/>
    </location>
</feature>
<dbReference type="AlphaFoldDB" id="A0A0J6T0F3"/>
<protein>
    <submittedName>
        <fullName evidence="2">Uncharacterized protein</fullName>
    </submittedName>
</protein>
<accession>A0A0J6T0F3</accession>
<proteinExistence type="predicted"/>
<name>A0A0J6T0F3_9HYPH</name>
<organism evidence="2 3">
    <name type="scientific">Methylobacterium variabile</name>
    <dbReference type="NCBI Taxonomy" id="298794"/>
    <lineage>
        <taxon>Bacteria</taxon>
        <taxon>Pseudomonadati</taxon>
        <taxon>Pseudomonadota</taxon>
        <taxon>Alphaproteobacteria</taxon>
        <taxon>Hyphomicrobiales</taxon>
        <taxon>Methylobacteriaceae</taxon>
        <taxon>Methylobacterium</taxon>
    </lineage>
</organism>
<dbReference type="RefSeq" id="WP_048444043.1">
    <property type="nucleotide sequence ID" value="NZ_LABY01000059.1"/>
</dbReference>
<evidence type="ECO:0000313" key="2">
    <source>
        <dbReference type="EMBL" id="KMO39469.1"/>
    </source>
</evidence>
<evidence type="ECO:0000313" key="3">
    <source>
        <dbReference type="Proteomes" id="UP000035955"/>
    </source>
</evidence>
<gene>
    <name evidence="2" type="ORF">VQ02_10065</name>
</gene>
<dbReference type="EMBL" id="LABY01000059">
    <property type="protein sequence ID" value="KMO39469.1"/>
    <property type="molecule type" value="Genomic_DNA"/>
</dbReference>